<feature type="domain" description="VOC" evidence="13">
    <location>
        <begin position="34"/>
        <end position="172"/>
    </location>
</feature>
<dbReference type="Pfam" id="PF00903">
    <property type="entry name" value="Glyoxalase"/>
    <property type="match status" value="2"/>
</dbReference>
<evidence type="ECO:0000256" key="3">
    <source>
        <dbReference type="ARBA" id="ARBA00012081"/>
    </source>
</evidence>
<evidence type="ECO:0000259" key="13">
    <source>
        <dbReference type="PROSITE" id="PS51819"/>
    </source>
</evidence>
<evidence type="ECO:0000256" key="5">
    <source>
        <dbReference type="ARBA" id="ARBA00022833"/>
    </source>
</evidence>
<keyword evidence="6" id="KW-0456">Lyase</keyword>
<evidence type="ECO:0000256" key="4">
    <source>
        <dbReference type="ARBA" id="ARBA00022723"/>
    </source>
</evidence>
<sequence length="350" mass="39937">MFKHFSTTLKNFLKPSLQSSNSISTRAMSSFNPLYNHTCLRVKDPQRSIEYYTQNFGFKLIKTQRIPELKFDLYFLSYNDAIDNSPFAVEGVLELTHNYGTENDADYKINNGNEEPYRGFGHICLSVDNIVAAEERLLANGVSFKKKLSDGRQREIAFALDPDGYWVELIQHGLGLVEGKTDLASYKFNHAMIRIKDPVKSLQFYREVLGMKVISTREVPDAKFTLYFLAFDSDAEVAENSVTRDARAAKESVLELTWNWGTEKDESFSYHNGNEQVANAGRNTQGYGHIGISLEDPEGYCKHLEEKWGDSITWGLKYNQGKMKGIAFIRDPDNYAIEILPKFYQFAGLN</sequence>
<comment type="similarity">
    <text evidence="2">Belongs to the glyoxalase I family.</text>
</comment>
<dbReference type="InterPro" id="IPR029068">
    <property type="entry name" value="Glyas_Bleomycin-R_OHBP_Dase"/>
</dbReference>
<accession>A0A9P8TQK6</accession>
<dbReference type="SUPFAM" id="SSF54593">
    <property type="entry name" value="Glyoxalase/Bleomycin resistance protein/Dihydroxybiphenyl dioxygenase"/>
    <property type="match status" value="2"/>
</dbReference>
<dbReference type="NCBIfam" id="TIGR00068">
    <property type="entry name" value="glyox_I"/>
    <property type="match status" value="2"/>
</dbReference>
<dbReference type="PANTHER" id="PTHR10374">
    <property type="entry name" value="LACTOYLGLUTATHIONE LYASE GLYOXALASE I"/>
    <property type="match status" value="1"/>
</dbReference>
<protein>
    <recommendedName>
        <fullName evidence="3">lactoylglutathione lyase</fullName>
        <ecNumber evidence="3">4.4.1.5</ecNumber>
    </recommendedName>
    <alternativeName>
        <fullName evidence="8">Aldoketomutase</fullName>
    </alternativeName>
    <alternativeName>
        <fullName evidence="7">Ketone-aldehyde mutase</fullName>
    </alternativeName>
    <alternativeName>
        <fullName evidence="9">Methylglyoxalase</fullName>
    </alternativeName>
    <alternativeName>
        <fullName evidence="10">S-D-lactoylglutathione methylglyoxal lyase</fullName>
    </alternativeName>
</protein>
<feature type="binding site" evidence="12">
    <location>
        <position position="168"/>
    </location>
    <ligand>
        <name>Zn(2+)</name>
        <dbReference type="ChEBI" id="CHEBI:29105"/>
        <note>ligand shared between dimeric partners</note>
    </ligand>
</feature>
<evidence type="ECO:0000256" key="7">
    <source>
        <dbReference type="ARBA" id="ARBA00030291"/>
    </source>
</evidence>
<dbReference type="InterPro" id="IPR018146">
    <property type="entry name" value="Glyoxalase_1_CS"/>
</dbReference>
<organism evidence="14 15">
    <name type="scientific">Wickerhamomyces pijperi</name>
    <name type="common">Yeast</name>
    <name type="synonym">Pichia pijperi</name>
    <dbReference type="NCBI Taxonomy" id="599730"/>
    <lineage>
        <taxon>Eukaryota</taxon>
        <taxon>Fungi</taxon>
        <taxon>Dikarya</taxon>
        <taxon>Ascomycota</taxon>
        <taxon>Saccharomycotina</taxon>
        <taxon>Saccharomycetes</taxon>
        <taxon>Phaffomycetales</taxon>
        <taxon>Wickerhamomycetaceae</taxon>
        <taxon>Wickerhamomyces</taxon>
    </lineage>
</organism>
<feature type="binding site" evidence="12">
    <location>
        <position position="94"/>
    </location>
    <ligand>
        <name>Zn(2+)</name>
        <dbReference type="ChEBI" id="CHEBI:29105"/>
        <note>ligand shared between dimeric partners</note>
    </ligand>
</feature>
<keyword evidence="5 12" id="KW-0862">Zinc</keyword>
<dbReference type="Proteomes" id="UP000774326">
    <property type="component" value="Unassembled WGS sequence"/>
</dbReference>
<keyword evidence="4 12" id="KW-0479">Metal-binding</keyword>
<evidence type="ECO:0000256" key="8">
    <source>
        <dbReference type="ARBA" id="ARBA00030892"/>
    </source>
</evidence>
<dbReference type="InterPro" id="IPR037523">
    <property type="entry name" value="VOC_core"/>
</dbReference>
<reference evidence="14" key="2">
    <citation type="submission" date="2021-01" db="EMBL/GenBank/DDBJ databases">
        <authorList>
            <person name="Schikora-Tamarit M.A."/>
        </authorList>
    </citation>
    <scope>NUCLEOTIDE SEQUENCE</scope>
    <source>
        <strain evidence="14">CBS2887</strain>
    </source>
</reference>
<dbReference type="OrthoDB" id="16820at2759"/>
<evidence type="ECO:0000256" key="11">
    <source>
        <dbReference type="PIRSR" id="PIRSR604361-1"/>
    </source>
</evidence>
<dbReference type="PROSITE" id="PS51819">
    <property type="entry name" value="VOC"/>
    <property type="match status" value="2"/>
</dbReference>
<comment type="cofactor">
    <cofactor evidence="12">
        <name>Zn(2+)</name>
        <dbReference type="ChEBI" id="CHEBI:29105"/>
    </cofactor>
    <text evidence="12">Binds 1 zinc ion per subunit. In the homodimer, two zinc ions are bound between subunits.</text>
</comment>
<dbReference type="InterPro" id="IPR004360">
    <property type="entry name" value="Glyas_Fos-R_dOase_dom"/>
</dbReference>
<evidence type="ECO:0000256" key="1">
    <source>
        <dbReference type="ARBA" id="ARBA00005008"/>
    </source>
</evidence>
<evidence type="ECO:0000256" key="12">
    <source>
        <dbReference type="PIRSR" id="PIRSR604361-3"/>
    </source>
</evidence>
<evidence type="ECO:0000256" key="10">
    <source>
        <dbReference type="ARBA" id="ARBA00033298"/>
    </source>
</evidence>
<name>A0A9P8TQK6_WICPI</name>
<dbReference type="EC" id="4.4.1.5" evidence="3"/>
<reference evidence="14" key="1">
    <citation type="journal article" date="2021" name="Open Biol.">
        <title>Shared evolutionary footprints suggest mitochondrial oxidative damage underlies multiple complex I losses in fungi.</title>
        <authorList>
            <person name="Schikora-Tamarit M.A."/>
            <person name="Marcet-Houben M."/>
            <person name="Nosek J."/>
            <person name="Gabaldon T."/>
        </authorList>
    </citation>
    <scope>NUCLEOTIDE SEQUENCE</scope>
    <source>
        <strain evidence="14">CBS2887</strain>
    </source>
</reference>
<dbReference type="AlphaFoldDB" id="A0A9P8TQK6"/>
<dbReference type="PANTHER" id="PTHR10374:SF30">
    <property type="entry name" value="LACTOYLGLUTATHIONE LYASE"/>
    <property type="match status" value="1"/>
</dbReference>
<keyword evidence="15" id="KW-1185">Reference proteome</keyword>
<evidence type="ECO:0000313" key="14">
    <source>
        <dbReference type="EMBL" id="KAH3686991.1"/>
    </source>
</evidence>
<comment type="pathway">
    <text evidence="1">Secondary metabolite metabolism; methylglyoxal degradation; (R)-lactate from methylglyoxal: step 1/2.</text>
</comment>
<dbReference type="GO" id="GO:0004462">
    <property type="term" value="F:lactoylglutathione lyase activity"/>
    <property type="evidence" value="ECO:0007669"/>
    <property type="project" value="UniProtKB-EC"/>
</dbReference>
<feature type="active site" description="Proton donor/acceptor" evidence="11">
    <location>
        <position position="168"/>
    </location>
</feature>
<dbReference type="PROSITE" id="PS00935">
    <property type="entry name" value="GLYOXALASE_I_2"/>
    <property type="match status" value="1"/>
</dbReference>
<evidence type="ECO:0000256" key="6">
    <source>
        <dbReference type="ARBA" id="ARBA00023239"/>
    </source>
</evidence>
<gene>
    <name evidence="14" type="ORF">WICPIJ_002016</name>
</gene>
<dbReference type="GO" id="GO:0046872">
    <property type="term" value="F:metal ion binding"/>
    <property type="evidence" value="ECO:0007669"/>
    <property type="project" value="UniProtKB-KW"/>
</dbReference>
<dbReference type="InterPro" id="IPR004361">
    <property type="entry name" value="Glyoxalase_1"/>
</dbReference>
<feature type="binding site" evidence="12">
    <location>
        <position position="122"/>
    </location>
    <ligand>
        <name>Zn(2+)</name>
        <dbReference type="ChEBI" id="CHEBI:29105"/>
        <note>ligand shared between dimeric partners</note>
    </ligand>
</feature>
<dbReference type="Gene3D" id="3.10.180.10">
    <property type="entry name" value="2,3-Dihydroxybiphenyl 1,2-Dioxygenase, domain 1"/>
    <property type="match status" value="2"/>
</dbReference>
<dbReference type="EMBL" id="JAEUBG010001046">
    <property type="protein sequence ID" value="KAH3686991.1"/>
    <property type="molecule type" value="Genomic_DNA"/>
</dbReference>
<comment type="caution">
    <text evidence="14">The sequence shown here is derived from an EMBL/GenBank/DDBJ whole genome shotgun (WGS) entry which is preliminary data.</text>
</comment>
<proteinExistence type="inferred from homology"/>
<evidence type="ECO:0000256" key="9">
    <source>
        <dbReference type="ARBA" id="ARBA00032460"/>
    </source>
</evidence>
<evidence type="ECO:0000313" key="15">
    <source>
        <dbReference type="Proteomes" id="UP000774326"/>
    </source>
</evidence>
<dbReference type="CDD" id="cd07233">
    <property type="entry name" value="GlxI_Zn"/>
    <property type="match status" value="2"/>
</dbReference>
<evidence type="ECO:0000256" key="2">
    <source>
        <dbReference type="ARBA" id="ARBA00010363"/>
    </source>
</evidence>
<feature type="domain" description="VOC" evidence="13">
    <location>
        <begin position="187"/>
        <end position="342"/>
    </location>
</feature>